<feature type="region of interest" description="Disordered" evidence="1">
    <location>
        <begin position="1"/>
        <end position="21"/>
    </location>
</feature>
<protein>
    <submittedName>
        <fullName evidence="2">Uncharacterized protein</fullName>
    </submittedName>
</protein>
<evidence type="ECO:0000313" key="2">
    <source>
        <dbReference type="EMBL" id="KAK4656192.1"/>
    </source>
</evidence>
<dbReference type="Proteomes" id="UP001323405">
    <property type="component" value="Unassembled WGS sequence"/>
</dbReference>
<comment type="caution">
    <text evidence="2">The sequence shown here is derived from an EMBL/GenBank/DDBJ whole genome shotgun (WGS) entry which is preliminary data.</text>
</comment>
<proteinExistence type="predicted"/>
<accession>A0ABR0GKB8</accession>
<dbReference type="GeneID" id="87903198"/>
<evidence type="ECO:0000313" key="3">
    <source>
        <dbReference type="Proteomes" id="UP001323405"/>
    </source>
</evidence>
<organism evidence="2 3">
    <name type="scientific">Podospora pseudocomata</name>
    <dbReference type="NCBI Taxonomy" id="2093779"/>
    <lineage>
        <taxon>Eukaryota</taxon>
        <taxon>Fungi</taxon>
        <taxon>Dikarya</taxon>
        <taxon>Ascomycota</taxon>
        <taxon>Pezizomycotina</taxon>
        <taxon>Sordariomycetes</taxon>
        <taxon>Sordariomycetidae</taxon>
        <taxon>Sordariales</taxon>
        <taxon>Podosporaceae</taxon>
        <taxon>Podospora</taxon>
    </lineage>
</organism>
<dbReference type="EMBL" id="JAFFHA010000005">
    <property type="protein sequence ID" value="KAK4656192.1"/>
    <property type="molecule type" value="Genomic_DNA"/>
</dbReference>
<evidence type="ECO:0000256" key="1">
    <source>
        <dbReference type="SAM" id="MobiDB-lite"/>
    </source>
</evidence>
<sequence>MPRMGLSLRDPGQAAAVRRQRRAATPNGKLDLIATVQGWVAWGLLCDGGWRPLLRVKRGTQEVNKVELSLLRN</sequence>
<reference evidence="2 3" key="1">
    <citation type="journal article" date="2023" name="bioRxiv">
        <title>High-quality genome assemblies of four members of thePodospora anserinaspecies complex.</title>
        <authorList>
            <person name="Ament-Velasquez S.L."/>
            <person name="Vogan A.A."/>
            <person name="Wallerman O."/>
            <person name="Hartmann F."/>
            <person name="Gautier V."/>
            <person name="Silar P."/>
            <person name="Giraud T."/>
            <person name="Johannesson H."/>
        </authorList>
    </citation>
    <scope>NUCLEOTIDE SEQUENCE [LARGE SCALE GENOMIC DNA]</scope>
    <source>
        <strain evidence="2 3">CBS 415.72m</strain>
    </source>
</reference>
<name>A0ABR0GKB8_9PEZI</name>
<gene>
    <name evidence="2" type="ORF">QC762_0057840</name>
</gene>
<keyword evidence="3" id="KW-1185">Reference proteome</keyword>
<dbReference type="RefSeq" id="XP_062745167.1">
    <property type="nucleotide sequence ID" value="XM_062883565.1"/>
</dbReference>